<dbReference type="Gene3D" id="3.40.50.1110">
    <property type="entry name" value="SGNH hydrolase"/>
    <property type="match status" value="2"/>
</dbReference>
<dbReference type="EMBL" id="JACHVA010000123">
    <property type="protein sequence ID" value="MBC2603185.1"/>
    <property type="molecule type" value="Genomic_DNA"/>
</dbReference>
<evidence type="ECO:0000256" key="2">
    <source>
        <dbReference type="ARBA" id="ARBA00023295"/>
    </source>
</evidence>
<sequence>MNIRVHDIFGDGMVLQRGINVPIWGTATESLTGKRLTVSINGVEDTVRIKKDGAWRATLPPLAAGGPYTCSITVGERSKPECILKDVLVGDVWVASGQSNMEFPLRDSEDAGANIALAEYPNLRLYKVPPLAQRATRVNLRSEWRKCTPRDAADFSAVGYFFGRELHRSVGVPIGIIQSAWGGTPAEAWTSEDALKSDPGFAEVVADYERELANPSKSKHDEEVRQWTERYDPPDPGNKGLEKGWHLPQTDIDKWESMSLPGYWRSQGHNYSGVFWFCMDVSIPDSWLGSDATLNLGLVDKSDVSYFNGEQVGSITMEERADAWCTPRSYKVPKQILKAGTNRIAVRVRSNFAAGGIWGEPQDLSLVSCSGDRSHRIPLAGSWQFQVEANYGIVPPRPEGPLGDGNRHSPHILFDSMIKPLIPYAIKGVIWYQGESNTIRVHEYSRLFALMIHSWRNAWKLGDFPFYFVQLANYIANEQWAELREAQAQVLAVANTGMATAIDVGDPEDLHPKNKKDVGKRLARHALANEYGFKELVTTGPVARIATLNSSRLTVQFDSCGGGLKAQGKLAGFEVSVNGKVWHEEGAKLDGDVVVVQCVKLKNPKWVRYAWCDSPTCSLYNASDLPAPPFKLLVRNLN</sequence>
<feature type="domain" description="Beta-galactosidase jelly roll" evidence="5">
    <location>
        <begin position="243"/>
        <end position="349"/>
    </location>
</feature>
<feature type="region of interest" description="Disordered" evidence="3">
    <location>
        <begin position="213"/>
        <end position="245"/>
    </location>
</feature>
<name>A0A7X1E521_9BACT</name>
<dbReference type="GO" id="GO:0005975">
    <property type="term" value="P:carbohydrate metabolic process"/>
    <property type="evidence" value="ECO:0007669"/>
    <property type="project" value="TreeGrafter"/>
</dbReference>
<evidence type="ECO:0000259" key="5">
    <source>
        <dbReference type="Pfam" id="PF13364"/>
    </source>
</evidence>
<comment type="caution">
    <text evidence="6">The sequence shown here is derived from an EMBL/GenBank/DDBJ whole genome shotgun (WGS) entry which is preliminary data.</text>
</comment>
<evidence type="ECO:0000256" key="3">
    <source>
        <dbReference type="SAM" id="MobiDB-lite"/>
    </source>
</evidence>
<evidence type="ECO:0000313" key="7">
    <source>
        <dbReference type="Proteomes" id="UP000525652"/>
    </source>
</evidence>
<feature type="domain" description="Sialate O-acetylesterase" evidence="4">
    <location>
        <begin position="425"/>
        <end position="527"/>
    </location>
</feature>
<keyword evidence="2" id="KW-0326">Glycosidase</keyword>
<dbReference type="InterPro" id="IPR005181">
    <property type="entry name" value="SASA"/>
</dbReference>
<dbReference type="InterPro" id="IPR036514">
    <property type="entry name" value="SGNH_hydro_sf"/>
</dbReference>
<reference evidence="6 7" key="1">
    <citation type="submission" date="2020-07" db="EMBL/GenBank/DDBJ databases">
        <authorList>
            <person name="Feng X."/>
        </authorList>
    </citation>
    <scope>NUCLEOTIDE SEQUENCE [LARGE SCALE GENOMIC DNA]</scope>
    <source>
        <strain evidence="6 7">JCM14086</strain>
    </source>
</reference>
<dbReference type="RefSeq" id="WP_185693822.1">
    <property type="nucleotide sequence ID" value="NZ_JACHVA010000123.1"/>
</dbReference>
<dbReference type="PANTHER" id="PTHR22901:SF0">
    <property type="entry name" value="SIALATE O-ACETYLESTERASE"/>
    <property type="match status" value="1"/>
</dbReference>
<keyword evidence="1" id="KW-0378">Hydrolase</keyword>
<gene>
    <name evidence="6" type="ORF">H5P30_15490</name>
</gene>
<keyword evidence="7" id="KW-1185">Reference proteome</keyword>
<dbReference type="SUPFAM" id="SSF49785">
    <property type="entry name" value="Galactose-binding domain-like"/>
    <property type="match status" value="1"/>
</dbReference>
<dbReference type="InterPro" id="IPR013783">
    <property type="entry name" value="Ig-like_fold"/>
</dbReference>
<dbReference type="InterPro" id="IPR039329">
    <property type="entry name" value="SIAE"/>
</dbReference>
<dbReference type="GO" id="GO:0004553">
    <property type="term" value="F:hydrolase activity, hydrolyzing O-glycosyl compounds"/>
    <property type="evidence" value="ECO:0007669"/>
    <property type="project" value="UniProtKB-ARBA"/>
</dbReference>
<dbReference type="Gene3D" id="2.60.40.10">
    <property type="entry name" value="Immunoglobulins"/>
    <property type="match status" value="1"/>
</dbReference>
<evidence type="ECO:0000259" key="4">
    <source>
        <dbReference type="Pfam" id="PF03629"/>
    </source>
</evidence>
<proteinExistence type="predicted"/>
<dbReference type="InterPro" id="IPR025300">
    <property type="entry name" value="BetaGal_jelly_roll_dom"/>
</dbReference>
<dbReference type="AlphaFoldDB" id="A0A7X1E521"/>
<dbReference type="PANTHER" id="PTHR22901">
    <property type="entry name" value="SIALATE O-ACETYLESTERASE"/>
    <property type="match status" value="1"/>
</dbReference>
<dbReference type="GO" id="GO:0001681">
    <property type="term" value="F:sialate O-acetylesterase activity"/>
    <property type="evidence" value="ECO:0007669"/>
    <property type="project" value="InterPro"/>
</dbReference>
<dbReference type="InterPro" id="IPR008979">
    <property type="entry name" value="Galactose-bd-like_sf"/>
</dbReference>
<organism evidence="6 7">
    <name type="scientific">Puniceicoccus vermicola</name>
    <dbReference type="NCBI Taxonomy" id="388746"/>
    <lineage>
        <taxon>Bacteria</taxon>
        <taxon>Pseudomonadati</taxon>
        <taxon>Verrucomicrobiota</taxon>
        <taxon>Opitutia</taxon>
        <taxon>Puniceicoccales</taxon>
        <taxon>Puniceicoccaceae</taxon>
        <taxon>Puniceicoccus</taxon>
    </lineage>
</organism>
<evidence type="ECO:0000313" key="6">
    <source>
        <dbReference type="EMBL" id="MBC2603185.1"/>
    </source>
</evidence>
<protein>
    <submittedName>
        <fullName evidence="6">Beta galactosidase jelly roll domain-containing protein</fullName>
    </submittedName>
</protein>
<dbReference type="SUPFAM" id="SSF52266">
    <property type="entry name" value="SGNH hydrolase"/>
    <property type="match status" value="1"/>
</dbReference>
<evidence type="ECO:0000256" key="1">
    <source>
        <dbReference type="ARBA" id="ARBA00022801"/>
    </source>
</evidence>
<accession>A0A7X1E521</accession>
<dbReference type="Pfam" id="PF13364">
    <property type="entry name" value="BetaGal_ABD2"/>
    <property type="match status" value="1"/>
</dbReference>
<dbReference type="Pfam" id="PF03629">
    <property type="entry name" value="SASA"/>
    <property type="match status" value="1"/>
</dbReference>
<dbReference type="Proteomes" id="UP000525652">
    <property type="component" value="Unassembled WGS sequence"/>
</dbReference>
<feature type="compositionally biased region" description="Basic and acidic residues" evidence="3">
    <location>
        <begin position="213"/>
        <end position="233"/>
    </location>
</feature>